<dbReference type="PANTHER" id="PTHR30619">
    <property type="entry name" value="DNA INTERNALIZATION/COMPETENCE PROTEIN COMEC/REC2"/>
    <property type="match status" value="1"/>
</dbReference>
<protein>
    <submittedName>
        <fullName evidence="10">ComEC/Rec2 family competence protein</fullName>
    </submittedName>
</protein>
<keyword evidence="5 7" id="KW-0472">Membrane</keyword>
<feature type="transmembrane region" description="Helical" evidence="7">
    <location>
        <begin position="80"/>
        <end position="99"/>
    </location>
</feature>
<feature type="compositionally biased region" description="Basic and acidic residues" evidence="6">
    <location>
        <begin position="702"/>
        <end position="711"/>
    </location>
</feature>
<dbReference type="EMBL" id="JAGSPA010000002">
    <property type="protein sequence ID" value="MBV7256558.1"/>
    <property type="molecule type" value="Genomic_DNA"/>
</dbReference>
<comment type="subcellular location">
    <subcellularLocation>
        <location evidence="1">Cell membrane</location>
        <topology evidence="1">Multi-pass membrane protein</topology>
    </subcellularLocation>
</comment>
<feature type="domain" description="ComEC/Rec2-related protein" evidence="8">
    <location>
        <begin position="247"/>
        <end position="531"/>
    </location>
</feature>
<dbReference type="Pfam" id="PF03772">
    <property type="entry name" value="Competence"/>
    <property type="match status" value="1"/>
</dbReference>
<keyword evidence="4 7" id="KW-1133">Transmembrane helix</keyword>
<evidence type="ECO:0000259" key="9">
    <source>
        <dbReference type="Pfam" id="PF13567"/>
    </source>
</evidence>
<feature type="transmembrane region" description="Helical" evidence="7">
    <location>
        <begin position="56"/>
        <end position="73"/>
    </location>
</feature>
<feature type="transmembrane region" description="Helical" evidence="7">
    <location>
        <begin position="450"/>
        <end position="478"/>
    </location>
</feature>
<feature type="region of interest" description="Disordered" evidence="6">
    <location>
        <begin position="692"/>
        <end position="711"/>
    </location>
</feature>
<dbReference type="RefSeq" id="WP_218445212.1">
    <property type="nucleotide sequence ID" value="NZ_JAGSPA010000002.1"/>
</dbReference>
<evidence type="ECO:0000259" key="8">
    <source>
        <dbReference type="Pfam" id="PF03772"/>
    </source>
</evidence>
<evidence type="ECO:0000313" key="10">
    <source>
        <dbReference type="EMBL" id="MBV7256558.1"/>
    </source>
</evidence>
<evidence type="ECO:0000256" key="5">
    <source>
        <dbReference type="ARBA" id="ARBA00023136"/>
    </source>
</evidence>
<dbReference type="InterPro" id="IPR052159">
    <property type="entry name" value="Competence_DNA_uptake"/>
</dbReference>
<evidence type="ECO:0000256" key="4">
    <source>
        <dbReference type="ARBA" id="ARBA00022989"/>
    </source>
</evidence>
<evidence type="ECO:0000256" key="7">
    <source>
        <dbReference type="SAM" id="Phobius"/>
    </source>
</evidence>
<dbReference type="InterPro" id="IPR004477">
    <property type="entry name" value="ComEC_N"/>
</dbReference>
<keyword evidence="2" id="KW-1003">Cell membrane</keyword>
<gene>
    <name evidence="10" type="ORF">KCG44_07140</name>
</gene>
<sequence>MSSSSAARRIQTLAGWRISGLESWLAEERHQLPLFIPVFLGAGILSWFAIAGPGGWTAAICLALAFAMAGLLADGLIRLSVMAAGILFALGVALVWFHAGRVSAPVLDDSRFGVQLIGDVIAVERLPARERTRLLIAPDDDFPAGMRIRMSLRGDAPDGIGPGARVAMKATVSPPPGPSVPGGYHFARRAWFEGIGATGYALGGIEVVTPAPPPGGLSARLAELRANMTQRLQDGVGGRAGGVAAALVTGDRGGIQPEVSEAMRDSGLAHLIAISGLHIGVVVGGTLWLVRRALTLWPWFALRYDARLAAALVAALMGVAYTLIAGASVPTVRACIAVLIVLVGLSIGREAISLRLVAAGATAILIWRPDYVLSPSFQLSFAAVTGIVALYQSPWGRRWSAPDADRRWPAKMARGALALVLTGIVAEIAIGPIALFHFNQMGLYGAGANLIAIPLTSFVIIPLLMMSVLTGPFGLSAGPDRALGWTLDRLIDLAEATSALPGAVAMLPAMTGLAMVLIVAGGLWTALWQGRRRWFGVLPAGIGIVSALLTPRPDLLVSPDGTHLAIIDGSRIAMLRPRVGDYLQDMWGGAAGVRTHERMEERADTDCSRDACQVRLARGGRDWNILATRSRNLIGRAEFETACRRNDIVVSARRLPDWCRPRWLRLGRAELERLGAVSIDLKAGAIRSAAAEDGAHPWSRRTASDKGETGS</sequence>
<proteinExistence type="predicted"/>
<dbReference type="Pfam" id="PF13567">
    <property type="entry name" value="DUF4131"/>
    <property type="match status" value="1"/>
</dbReference>
<dbReference type="NCBIfam" id="TIGR00360">
    <property type="entry name" value="ComEC_N-term"/>
    <property type="match status" value="1"/>
</dbReference>
<feature type="transmembrane region" description="Helical" evidence="7">
    <location>
        <begin position="533"/>
        <end position="550"/>
    </location>
</feature>
<feature type="transmembrane region" description="Helical" evidence="7">
    <location>
        <begin position="302"/>
        <end position="324"/>
    </location>
</feature>
<name>A0ABS6SDS8_9SPHN</name>
<feature type="transmembrane region" description="Helical" evidence="7">
    <location>
        <begin position="330"/>
        <end position="347"/>
    </location>
</feature>
<keyword evidence="11" id="KW-1185">Reference proteome</keyword>
<evidence type="ECO:0000256" key="3">
    <source>
        <dbReference type="ARBA" id="ARBA00022692"/>
    </source>
</evidence>
<comment type="caution">
    <text evidence="10">The sequence shown here is derived from an EMBL/GenBank/DDBJ whole genome shotgun (WGS) entry which is preliminary data.</text>
</comment>
<feature type="transmembrane region" description="Helical" evidence="7">
    <location>
        <begin position="499"/>
        <end position="527"/>
    </location>
</feature>
<accession>A0ABS6SDS8</accession>
<dbReference type="PANTHER" id="PTHR30619:SF1">
    <property type="entry name" value="RECOMBINATION PROTEIN 2"/>
    <property type="match status" value="1"/>
</dbReference>
<keyword evidence="3 7" id="KW-0812">Transmembrane</keyword>
<organism evidence="10 11">
    <name type="scientific">Pacificimonas pallii</name>
    <dbReference type="NCBI Taxonomy" id="2827236"/>
    <lineage>
        <taxon>Bacteria</taxon>
        <taxon>Pseudomonadati</taxon>
        <taxon>Pseudomonadota</taxon>
        <taxon>Alphaproteobacteria</taxon>
        <taxon>Sphingomonadales</taxon>
        <taxon>Sphingosinicellaceae</taxon>
        <taxon>Pacificimonas</taxon>
    </lineage>
</organism>
<evidence type="ECO:0000256" key="2">
    <source>
        <dbReference type="ARBA" id="ARBA00022475"/>
    </source>
</evidence>
<evidence type="ECO:0000256" key="1">
    <source>
        <dbReference type="ARBA" id="ARBA00004651"/>
    </source>
</evidence>
<feature type="transmembrane region" description="Helical" evidence="7">
    <location>
        <begin position="32"/>
        <end position="50"/>
    </location>
</feature>
<evidence type="ECO:0000256" key="6">
    <source>
        <dbReference type="SAM" id="MobiDB-lite"/>
    </source>
</evidence>
<reference evidence="10 11" key="1">
    <citation type="submission" date="2021-04" db="EMBL/GenBank/DDBJ databases">
        <authorList>
            <person name="Pira H."/>
            <person name="Risdian C."/>
            <person name="Wink J."/>
        </authorList>
    </citation>
    <scope>NUCLEOTIDE SEQUENCE [LARGE SCALE GENOMIC DNA]</scope>
    <source>
        <strain evidence="10 11">WHA3</strain>
    </source>
</reference>
<dbReference type="InterPro" id="IPR025405">
    <property type="entry name" value="DUF4131"/>
</dbReference>
<feature type="transmembrane region" description="Helical" evidence="7">
    <location>
        <begin position="377"/>
        <end position="395"/>
    </location>
</feature>
<evidence type="ECO:0000313" key="11">
    <source>
        <dbReference type="Proteomes" id="UP000722336"/>
    </source>
</evidence>
<feature type="transmembrane region" description="Helical" evidence="7">
    <location>
        <begin position="268"/>
        <end position="290"/>
    </location>
</feature>
<feature type="transmembrane region" description="Helical" evidence="7">
    <location>
        <begin position="416"/>
        <end position="438"/>
    </location>
</feature>
<dbReference type="Proteomes" id="UP000722336">
    <property type="component" value="Unassembled WGS sequence"/>
</dbReference>
<feature type="domain" description="DUF4131" evidence="9">
    <location>
        <begin position="53"/>
        <end position="204"/>
    </location>
</feature>